<organism evidence="4">
    <name type="scientific">Trepomonas sp. PC1</name>
    <dbReference type="NCBI Taxonomy" id="1076344"/>
    <lineage>
        <taxon>Eukaryota</taxon>
        <taxon>Metamonada</taxon>
        <taxon>Diplomonadida</taxon>
        <taxon>Hexamitidae</taxon>
        <taxon>Hexamitinae</taxon>
        <taxon>Trepomonas</taxon>
    </lineage>
</organism>
<dbReference type="GO" id="GO:0005524">
    <property type="term" value="F:ATP binding"/>
    <property type="evidence" value="ECO:0007669"/>
    <property type="project" value="UniProtKB-KW"/>
</dbReference>
<evidence type="ECO:0000259" key="3">
    <source>
        <dbReference type="SMART" id="SM00382"/>
    </source>
</evidence>
<dbReference type="InterPro" id="IPR050168">
    <property type="entry name" value="AAA_ATPase_domain"/>
</dbReference>
<keyword evidence="2" id="KW-0067">ATP-binding</keyword>
<dbReference type="InterPro" id="IPR027417">
    <property type="entry name" value="P-loop_NTPase"/>
</dbReference>
<dbReference type="InterPro" id="IPR003959">
    <property type="entry name" value="ATPase_AAA_core"/>
</dbReference>
<name>A0A146KIJ8_9EUKA</name>
<dbReference type="AlphaFoldDB" id="A0A146KIJ8"/>
<dbReference type="Gene3D" id="1.10.8.60">
    <property type="match status" value="2"/>
</dbReference>
<dbReference type="SMART" id="SM00382">
    <property type="entry name" value="AAA"/>
    <property type="match status" value="2"/>
</dbReference>
<evidence type="ECO:0000313" key="4">
    <source>
        <dbReference type="EMBL" id="JAP96473.1"/>
    </source>
</evidence>
<feature type="non-terminal residue" evidence="4">
    <location>
        <position position="1"/>
    </location>
</feature>
<proteinExistence type="predicted"/>
<dbReference type="CDD" id="cd19481">
    <property type="entry name" value="RecA-like_protease"/>
    <property type="match status" value="1"/>
</dbReference>
<dbReference type="Gene3D" id="3.40.50.300">
    <property type="entry name" value="P-loop containing nucleotide triphosphate hydrolases"/>
    <property type="match status" value="2"/>
</dbReference>
<dbReference type="InterPro" id="IPR003593">
    <property type="entry name" value="AAA+_ATPase"/>
</dbReference>
<dbReference type="PANTHER" id="PTHR23077:SF171">
    <property type="entry name" value="NUCLEAR VALOSIN-CONTAINING PROTEIN-LIKE"/>
    <property type="match status" value="1"/>
</dbReference>
<accession>A0A146KIJ8</accession>
<reference evidence="4" key="1">
    <citation type="submission" date="2015-07" db="EMBL/GenBank/DDBJ databases">
        <title>Adaptation to a free-living lifestyle via gene acquisitions in the diplomonad Trepomonas sp. PC1.</title>
        <authorList>
            <person name="Xu F."/>
            <person name="Jerlstrom-Hultqvist J."/>
            <person name="Kolisko M."/>
            <person name="Simpson A.G.B."/>
            <person name="Roger A.J."/>
            <person name="Svard S.G."/>
            <person name="Andersson J.O."/>
        </authorList>
    </citation>
    <scope>NUCLEOTIDE SEQUENCE</scope>
    <source>
        <strain evidence="4">PC1</strain>
    </source>
</reference>
<feature type="domain" description="AAA+ ATPase" evidence="3">
    <location>
        <begin position="186"/>
        <end position="309"/>
    </location>
</feature>
<dbReference type="Pfam" id="PF00004">
    <property type="entry name" value="AAA"/>
    <property type="match status" value="1"/>
</dbReference>
<keyword evidence="1" id="KW-0547">Nucleotide-binding</keyword>
<dbReference type="PANTHER" id="PTHR23077">
    <property type="entry name" value="AAA-FAMILY ATPASE"/>
    <property type="match status" value="1"/>
</dbReference>
<dbReference type="GO" id="GO:0016887">
    <property type="term" value="F:ATP hydrolysis activity"/>
    <property type="evidence" value="ECO:0007669"/>
    <property type="project" value="InterPro"/>
</dbReference>
<gene>
    <name evidence="4" type="ORF">TPC1_10180</name>
</gene>
<evidence type="ECO:0000256" key="1">
    <source>
        <dbReference type="ARBA" id="ARBA00022741"/>
    </source>
</evidence>
<dbReference type="EMBL" id="GDID01000133">
    <property type="protein sequence ID" value="JAP96473.1"/>
    <property type="molecule type" value="Transcribed_RNA"/>
</dbReference>
<sequence>LNLLLFGDPGQGKSHFFSLLEKYFKVEFQQQKTFTFPEKCDIFIVDEVDSLDSFNLKLLKQFIDLQKCSVLAATNRAELVPFHIFQKRIEVFQTFEAKKQQIQKAFQTKGVNLLLNELDELAGLSFQYSPADIDAVVQQVQTQKDFRTLIKQRLPSTLKQFSTASKISQLIGHQQILELLKQKIKLKQNTLLFGPPGCGKGMLIKQLASDLNLSILTVNASEISSPYVGQTELNLQKIFLQAIKSKVLFLDEIDVLFEQKSQNQRLIQVFIQLLEQKKVAVVGATNRLSQIQIQIQRRFFKQQVGYLAESEALEMISGQIPGIEDQILDEEVENAFNLRFRRNVLNRLKGKSGAEVQKVVQKCKMKLFLGEKVGIEEVLGEFK</sequence>
<feature type="domain" description="AAA+ ATPase" evidence="3">
    <location>
        <begin position="1"/>
        <end position="95"/>
    </location>
</feature>
<protein>
    <submittedName>
        <fullName evidence="4">AAA family ATPase, CDC 48 subfamily</fullName>
    </submittedName>
</protein>
<dbReference type="SUPFAM" id="SSF52540">
    <property type="entry name" value="P-loop containing nucleoside triphosphate hydrolases"/>
    <property type="match status" value="2"/>
</dbReference>
<evidence type="ECO:0000256" key="2">
    <source>
        <dbReference type="ARBA" id="ARBA00022840"/>
    </source>
</evidence>